<dbReference type="Pfam" id="PF00392">
    <property type="entry name" value="GntR"/>
    <property type="match status" value="1"/>
</dbReference>
<dbReference type="RefSeq" id="WP_378223100.1">
    <property type="nucleotide sequence ID" value="NZ_JBHRTK010000017.1"/>
</dbReference>
<dbReference type="InterPro" id="IPR036390">
    <property type="entry name" value="WH_DNA-bd_sf"/>
</dbReference>
<comment type="caution">
    <text evidence="5">The sequence shown here is derived from an EMBL/GenBank/DDBJ whole genome shotgun (WGS) entry which is preliminary data.</text>
</comment>
<dbReference type="InterPro" id="IPR008920">
    <property type="entry name" value="TF_FadR/GntR_C"/>
</dbReference>
<dbReference type="InterPro" id="IPR000524">
    <property type="entry name" value="Tscrpt_reg_HTH_GntR"/>
</dbReference>
<dbReference type="PANTHER" id="PTHR43537">
    <property type="entry name" value="TRANSCRIPTIONAL REGULATOR, GNTR FAMILY"/>
    <property type="match status" value="1"/>
</dbReference>
<evidence type="ECO:0000313" key="6">
    <source>
        <dbReference type="Proteomes" id="UP001595583"/>
    </source>
</evidence>
<name>A0ABV7KFU6_9HYPH</name>
<evidence type="ECO:0000259" key="4">
    <source>
        <dbReference type="PROSITE" id="PS50949"/>
    </source>
</evidence>
<dbReference type="CDD" id="cd07377">
    <property type="entry name" value="WHTH_GntR"/>
    <property type="match status" value="1"/>
</dbReference>
<evidence type="ECO:0000256" key="1">
    <source>
        <dbReference type="ARBA" id="ARBA00023015"/>
    </source>
</evidence>
<gene>
    <name evidence="5" type="ORF">ACFOHJ_18265</name>
</gene>
<evidence type="ECO:0000313" key="5">
    <source>
        <dbReference type="EMBL" id="MFC3208172.1"/>
    </source>
</evidence>
<dbReference type="SMART" id="SM00895">
    <property type="entry name" value="FCD"/>
    <property type="match status" value="1"/>
</dbReference>
<dbReference type="PROSITE" id="PS50949">
    <property type="entry name" value="HTH_GNTR"/>
    <property type="match status" value="1"/>
</dbReference>
<keyword evidence="6" id="KW-1185">Reference proteome</keyword>
<keyword evidence="2" id="KW-0238">DNA-binding</keyword>
<organism evidence="5 6">
    <name type="scientific">Aquamicrobium soli</name>
    <dbReference type="NCBI Taxonomy" id="1811518"/>
    <lineage>
        <taxon>Bacteria</taxon>
        <taxon>Pseudomonadati</taxon>
        <taxon>Pseudomonadota</taxon>
        <taxon>Alphaproteobacteria</taxon>
        <taxon>Hyphomicrobiales</taxon>
        <taxon>Phyllobacteriaceae</taxon>
        <taxon>Aquamicrobium</taxon>
    </lineage>
</organism>
<dbReference type="EMBL" id="JBHRTK010000017">
    <property type="protein sequence ID" value="MFC3208172.1"/>
    <property type="molecule type" value="Genomic_DNA"/>
</dbReference>
<dbReference type="SUPFAM" id="SSF48008">
    <property type="entry name" value="GntR ligand-binding domain-like"/>
    <property type="match status" value="1"/>
</dbReference>
<dbReference type="SMART" id="SM00345">
    <property type="entry name" value="HTH_GNTR"/>
    <property type="match status" value="1"/>
</dbReference>
<reference evidence="6" key="1">
    <citation type="journal article" date="2019" name="Int. J. Syst. Evol. Microbiol.">
        <title>The Global Catalogue of Microorganisms (GCM) 10K type strain sequencing project: providing services to taxonomists for standard genome sequencing and annotation.</title>
        <authorList>
            <consortium name="The Broad Institute Genomics Platform"/>
            <consortium name="The Broad Institute Genome Sequencing Center for Infectious Disease"/>
            <person name="Wu L."/>
            <person name="Ma J."/>
        </authorList>
    </citation>
    <scope>NUCLEOTIDE SEQUENCE [LARGE SCALE GENOMIC DNA]</scope>
    <source>
        <strain evidence="6">KCTC 52165</strain>
    </source>
</reference>
<sequence>MEIERLSFADRAADQLRSEIVHGRLEPGSRLVEMDLAAQLGIGRGTVRAALSTLEAEDLVVKQAYTGWAVRDISERELRETYTLRSALEGLAVRLVARSLTSEVRDRLDKAFHRLRETEEKGSSSDRVDADLDFHRELVSLAGHRSLSRQYFGLSNKFEWLYRWSEKHWPCRIDLVSWHQPIIDAILSGDPHIAEQAIREHCENSLADDVRDFAELQRQSA</sequence>
<protein>
    <submittedName>
        <fullName evidence="5">GntR family transcriptional regulator</fullName>
    </submittedName>
</protein>
<feature type="domain" description="HTH gntR-type" evidence="4">
    <location>
        <begin position="6"/>
        <end position="73"/>
    </location>
</feature>
<dbReference type="SUPFAM" id="SSF46785">
    <property type="entry name" value="Winged helix' DNA-binding domain"/>
    <property type="match status" value="1"/>
</dbReference>
<dbReference type="Proteomes" id="UP001595583">
    <property type="component" value="Unassembled WGS sequence"/>
</dbReference>
<evidence type="ECO:0000256" key="3">
    <source>
        <dbReference type="ARBA" id="ARBA00023163"/>
    </source>
</evidence>
<dbReference type="InterPro" id="IPR011711">
    <property type="entry name" value="GntR_C"/>
</dbReference>
<dbReference type="InterPro" id="IPR036388">
    <property type="entry name" value="WH-like_DNA-bd_sf"/>
</dbReference>
<accession>A0ABV7KFU6</accession>
<keyword evidence="1" id="KW-0805">Transcription regulation</keyword>
<dbReference type="Gene3D" id="1.10.10.10">
    <property type="entry name" value="Winged helix-like DNA-binding domain superfamily/Winged helix DNA-binding domain"/>
    <property type="match status" value="1"/>
</dbReference>
<dbReference type="Gene3D" id="1.20.120.530">
    <property type="entry name" value="GntR ligand-binding domain-like"/>
    <property type="match status" value="1"/>
</dbReference>
<dbReference type="Pfam" id="PF07729">
    <property type="entry name" value="FCD"/>
    <property type="match status" value="1"/>
</dbReference>
<dbReference type="PANTHER" id="PTHR43537:SF24">
    <property type="entry name" value="GLUCONATE OPERON TRANSCRIPTIONAL REPRESSOR"/>
    <property type="match status" value="1"/>
</dbReference>
<keyword evidence="3" id="KW-0804">Transcription</keyword>
<evidence type="ECO:0000256" key="2">
    <source>
        <dbReference type="ARBA" id="ARBA00023125"/>
    </source>
</evidence>
<proteinExistence type="predicted"/>